<dbReference type="Proteomes" id="UP001150904">
    <property type="component" value="Unassembled WGS sequence"/>
</dbReference>
<gene>
    <name evidence="1" type="ORF">N7498_007558</name>
</gene>
<reference evidence="1" key="2">
    <citation type="journal article" date="2023" name="IMA Fungus">
        <title>Comparative genomic study of the Penicillium genus elucidates a diverse pangenome and 15 lateral gene transfer events.</title>
        <authorList>
            <person name="Petersen C."/>
            <person name="Sorensen T."/>
            <person name="Nielsen M.R."/>
            <person name="Sondergaard T.E."/>
            <person name="Sorensen J.L."/>
            <person name="Fitzpatrick D.A."/>
            <person name="Frisvad J.C."/>
            <person name="Nielsen K.L."/>
        </authorList>
    </citation>
    <scope>NUCLEOTIDE SEQUENCE</scope>
    <source>
        <strain evidence="1">IBT 15544</strain>
    </source>
</reference>
<name>A0A9W9JLT8_9EURO</name>
<reference evidence="1" key="1">
    <citation type="submission" date="2022-12" db="EMBL/GenBank/DDBJ databases">
        <authorList>
            <person name="Petersen C."/>
        </authorList>
    </citation>
    <scope>NUCLEOTIDE SEQUENCE</scope>
    <source>
        <strain evidence="1">IBT 15544</strain>
    </source>
</reference>
<protein>
    <submittedName>
        <fullName evidence="1">Uncharacterized protein</fullName>
    </submittedName>
</protein>
<sequence length="65" mass="7414">MHTHDEGLWVARLAPVVPMGREGVLSAVTWKEVEWPVLEPAQGQMTGWQLPAPNCEPRRPRQWTV</sequence>
<comment type="caution">
    <text evidence="1">The sequence shown here is derived from an EMBL/GenBank/DDBJ whole genome shotgun (WGS) entry which is preliminary data.</text>
</comment>
<organism evidence="1 2">
    <name type="scientific">Penicillium cinerascens</name>
    <dbReference type="NCBI Taxonomy" id="70096"/>
    <lineage>
        <taxon>Eukaryota</taxon>
        <taxon>Fungi</taxon>
        <taxon>Dikarya</taxon>
        <taxon>Ascomycota</taxon>
        <taxon>Pezizomycotina</taxon>
        <taxon>Eurotiomycetes</taxon>
        <taxon>Eurotiomycetidae</taxon>
        <taxon>Eurotiales</taxon>
        <taxon>Aspergillaceae</taxon>
        <taxon>Penicillium</taxon>
    </lineage>
</organism>
<dbReference type="RefSeq" id="XP_058306869.1">
    <property type="nucleotide sequence ID" value="XM_058454620.1"/>
</dbReference>
<dbReference type="EMBL" id="JAPQKR010000014">
    <property type="protein sequence ID" value="KAJ5198441.1"/>
    <property type="molecule type" value="Genomic_DNA"/>
</dbReference>
<dbReference type="GeneID" id="83181921"/>
<evidence type="ECO:0000313" key="1">
    <source>
        <dbReference type="EMBL" id="KAJ5198441.1"/>
    </source>
</evidence>
<dbReference type="OrthoDB" id="408373at2759"/>
<dbReference type="AlphaFoldDB" id="A0A9W9JLT8"/>
<evidence type="ECO:0000313" key="2">
    <source>
        <dbReference type="Proteomes" id="UP001150904"/>
    </source>
</evidence>
<keyword evidence="2" id="KW-1185">Reference proteome</keyword>
<accession>A0A9W9JLT8</accession>
<proteinExistence type="predicted"/>